<dbReference type="EMBL" id="CM001440">
    <property type="protein sequence ID" value="EHR61312.1"/>
    <property type="molecule type" value="Genomic_DNA"/>
</dbReference>
<sequence length="287" mass="30583">MPHRRTASSPGNLSIYRTSVGRDAVARWCRDRLDAWPLTHERHEITVDGAVTHAVTAGHGDRTVVVVPGTNTCAAVQYPLVAALGRRCRVVAVDLPGQPGLSSGDRPPATDRLAWYGRWLGQVIEKVTHGPVTVLGHSLGAAVALACPAPQVEQQVLLSPAGVVPLRVTPGVALAAAGWVVRRADSGSRRLLRVMHAPGNRPRAELVEWMTLVARHVRSSADPGLLPVPDRDVRRTVAVGAADVFLPPSRLAPHVRRALGVEVRVVDDAGHFVTDERPDAVAALVDG</sequence>
<protein>
    <submittedName>
        <fullName evidence="2">Putative hydrolase or acyltransferase of alpha/beta superfamily</fullName>
    </submittedName>
</protein>
<dbReference type="Proteomes" id="UP000002791">
    <property type="component" value="Chromosome"/>
</dbReference>
<evidence type="ECO:0000313" key="3">
    <source>
        <dbReference type="Proteomes" id="UP000002791"/>
    </source>
</evidence>
<evidence type="ECO:0000313" key="2">
    <source>
        <dbReference type="EMBL" id="EHR61312.1"/>
    </source>
</evidence>
<dbReference type="Gene3D" id="3.40.50.1820">
    <property type="entry name" value="alpha/beta hydrolase"/>
    <property type="match status" value="1"/>
</dbReference>
<keyword evidence="3" id="KW-1185">Reference proteome</keyword>
<keyword evidence="2" id="KW-0808">Transferase</keyword>
<dbReference type="GO" id="GO:0016746">
    <property type="term" value="F:acyltransferase activity"/>
    <property type="evidence" value="ECO:0007669"/>
    <property type="project" value="UniProtKB-KW"/>
</dbReference>
<proteinExistence type="predicted"/>
<dbReference type="InterPro" id="IPR050266">
    <property type="entry name" value="AB_hydrolase_sf"/>
</dbReference>
<dbReference type="eggNOG" id="COG2267">
    <property type="taxonomic scope" value="Bacteria"/>
</dbReference>
<organism evidence="2 3">
    <name type="scientific">Saccharomonospora cyanea NA-134</name>
    <dbReference type="NCBI Taxonomy" id="882082"/>
    <lineage>
        <taxon>Bacteria</taxon>
        <taxon>Bacillati</taxon>
        <taxon>Actinomycetota</taxon>
        <taxon>Actinomycetes</taxon>
        <taxon>Pseudonocardiales</taxon>
        <taxon>Pseudonocardiaceae</taxon>
        <taxon>Saccharomonospora</taxon>
    </lineage>
</organism>
<gene>
    <name evidence="2" type="ORF">SaccyDRAFT_2438</name>
</gene>
<reference evidence="2 3" key="1">
    <citation type="submission" date="2011-11" db="EMBL/GenBank/DDBJ databases">
        <title>The Noncontiguous Finished sequence of Saccharomonospora cyanea NA-134.</title>
        <authorList>
            <consortium name="US DOE Joint Genome Institute"/>
            <person name="Lucas S."/>
            <person name="Han J."/>
            <person name="Lapidus A."/>
            <person name="Cheng J.-F."/>
            <person name="Goodwin L."/>
            <person name="Pitluck S."/>
            <person name="Peters L."/>
            <person name="Ovchinnikova G."/>
            <person name="Lu M."/>
            <person name="Detter J.C."/>
            <person name="Han C."/>
            <person name="Tapia R."/>
            <person name="Land M."/>
            <person name="Hauser L."/>
            <person name="Kyrpides N."/>
            <person name="Ivanova N."/>
            <person name="Pagani I."/>
            <person name="Brambilla E.-M."/>
            <person name="Klenk H.-P."/>
            <person name="Woyke T."/>
        </authorList>
    </citation>
    <scope>NUCLEOTIDE SEQUENCE [LARGE SCALE GENOMIC DNA]</scope>
    <source>
        <strain evidence="2 3">NA-134</strain>
    </source>
</reference>
<evidence type="ECO:0000259" key="1">
    <source>
        <dbReference type="Pfam" id="PF12697"/>
    </source>
</evidence>
<dbReference type="GO" id="GO:0016787">
    <property type="term" value="F:hydrolase activity"/>
    <property type="evidence" value="ECO:0007669"/>
    <property type="project" value="UniProtKB-KW"/>
</dbReference>
<dbReference type="SUPFAM" id="SSF53474">
    <property type="entry name" value="alpha/beta-Hydrolases"/>
    <property type="match status" value="1"/>
</dbReference>
<dbReference type="PANTHER" id="PTHR43798:SF33">
    <property type="entry name" value="HYDROLASE, PUTATIVE (AFU_ORTHOLOGUE AFUA_2G14860)-RELATED"/>
    <property type="match status" value="1"/>
</dbReference>
<keyword evidence="2" id="KW-0378">Hydrolase</keyword>
<dbReference type="OrthoDB" id="5513277at2"/>
<dbReference type="InterPro" id="IPR000073">
    <property type="entry name" value="AB_hydrolase_1"/>
</dbReference>
<dbReference type="PANTHER" id="PTHR43798">
    <property type="entry name" value="MONOACYLGLYCEROL LIPASE"/>
    <property type="match status" value="1"/>
</dbReference>
<dbReference type="STRING" id="882082.SaccyDRAFT_2438"/>
<dbReference type="GO" id="GO:0016020">
    <property type="term" value="C:membrane"/>
    <property type="evidence" value="ECO:0007669"/>
    <property type="project" value="TreeGrafter"/>
</dbReference>
<dbReference type="InterPro" id="IPR029058">
    <property type="entry name" value="AB_hydrolase_fold"/>
</dbReference>
<name>H5XCR6_9PSEU</name>
<dbReference type="AlphaFoldDB" id="H5XCR6"/>
<feature type="domain" description="AB hydrolase-1" evidence="1">
    <location>
        <begin position="64"/>
        <end position="283"/>
    </location>
</feature>
<keyword evidence="2" id="KW-0012">Acyltransferase</keyword>
<dbReference type="HOGENOM" id="CLU_020336_27_1_11"/>
<dbReference type="Pfam" id="PF12697">
    <property type="entry name" value="Abhydrolase_6"/>
    <property type="match status" value="1"/>
</dbReference>
<accession>H5XCR6</accession>